<dbReference type="Proteomes" id="UP001372338">
    <property type="component" value="Unassembled WGS sequence"/>
</dbReference>
<organism evidence="3 4">
    <name type="scientific">Crotalaria pallida</name>
    <name type="common">Smooth rattlebox</name>
    <name type="synonym">Crotalaria striata</name>
    <dbReference type="NCBI Taxonomy" id="3830"/>
    <lineage>
        <taxon>Eukaryota</taxon>
        <taxon>Viridiplantae</taxon>
        <taxon>Streptophyta</taxon>
        <taxon>Embryophyta</taxon>
        <taxon>Tracheophyta</taxon>
        <taxon>Spermatophyta</taxon>
        <taxon>Magnoliopsida</taxon>
        <taxon>eudicotyledons</taxon>
        <taxon>Gunneridae</taxon>
        <taxon>Pentapetalae</taxon>
        <taxon>rosids</taxon>
        <taxon>fabids</taxon>
        <taxon>Fabales</taxon>
        <taxon>Fabaceae</taxon>
        <taxon>Papilionoideae</taxon>
        <taxon>50 kb inversion clade</taxon>
        <taxon>genistoids sensu lato</taxon>
        <taxon>core genistoids</taxon>
        <taxon>Crotalarieae</taxon>
        <taxon>Crotalaria</taxon>
    </lineage>
</organism>
<sequence>MEFQCSPLSWEFCYQEEGLEDLKHSLLCTTLELEATIASAKEEITKRECELFQVNDLLSRVIKERDEAQAKCQKLMQEKLELQQQLQQKHQLVQQNHQQQQQQRDTTTTISQTNEDEIQGGISEKHSAPASASSDCEENSMASPTSLLQAAIELAEKKPLPEKGNLLKAVVEAGPLLQTLLLAGPLPQWQHPPPQLNAIEIPPVAISSPKVSDKSFSFREKRDLVLSSGAECPVSKCRKVIHHSPTTPTTPSPKSLPHPLFS</sequence>
<dbReference type="PANTHER" id="PTHR33431">
    <property type="entry name" value="ENABLED-LIKE PROTEIN (DUF1635)"/>
    <property type="match status" value="1"/>
</dbReference>
<feature type="coiled-coil region" evidence="1">
    <location>
        <begin position="58"/>
        <end position="103"/>
    </location>
</feature>
<reference evidence="3 4" key="1">
    <citation type="submission" date="2024-01" db="EMBL/GenBank/DDBJ databases">
        <title>The genomes of 5 underutilized Papilionoideae crops provide insights into root nodulation and disease resistanc.</title>
        <authorList>
            <person name="Yuan L."/>
        </authorList>
    </citation>
    <scope>NUCLEOTIDE SEQUENCE [LARGE SCALE GENOMIC DNA]</scope>
    <source>
        <strain evidence="3">ZHUSHIDOU_FW_LH</strain>
        <tissue evidence="3">Leaf</tissue>
    </source>
</reference>
<proteinExistence type="predicted"/>
<evidence type="ECO:0000256" key="1">
    <source>
        <dbReference type="SAM" id="Coils"/>
    </source>
</evidence>
<dbReference type="InterPro" id="IPR012862">
    <property type="entry name" value="DUF1635"/>
</dbReference>
<comment type="caution">
    <text evidence="3">The sequence shown here is derived from an EMBL/GenBank/DDBJ whole genome shotgun (WGS) entry which is preliminary data.</text>
</comment>
<dbReference type="Pfam" id="PF07795">
    <property type="entry name" value="DUF1635"/>
    <property type="match status" value="1"/>
</dbReference>
<gene>
    <name evidence="3" type="ORF">RIF29_21224</name>
</gene>
<evidence type="ECO:0000256" key="2">
    <source>
        <dbReference type="SAM" id="MobiDB-lite"/>
    </source>
</evidence>
<keyword evidence="1" id="KW-0175">Coiled coil</keyword>
<accession>A0AAN9I876</accession>
<dbReference type="AlphaFoldDB" id="A0AAN9I876"/>
<protein>
    <submittedName>
        <fullName evidence="3">Uncharacterized protein</fullName>
    </submittedName>
</protein>
<feature type="region of interest" description="Disordered" evidence="2">
    <location>
        <begin position="240"/>
        <end position="262"/>
    </location>
</feature>
<keyword evidence="4" id="KW-1185">Reference proteome</keyword>
<feature type="region of interest" description="Disordered" evidence="2">
    <location>
        <begin position="119"/>
        <end position="144"/>
    </location>
</feature>
<evidence type="ECO:0000313" key="4">
    <source>
        <dbReference type="Proteomes" id="UP001372338"/>
    </source>
</evidence>
<evidence type="ECO:0000313" key="3">
    <source>
        <dbReference type="EMBL" id="KAK7268524.1"/>
    </source>
</evidence>
<feature type="compositionally biased region" description="Polar residues" evidence="2">
    <location>
        <begin position="130"/>
        <end position="144"/>
    </location>
</feature>
<dbReference type="PANTHER" id="PTHR33431:SF2">
    <property type="entry name" value="CAMP-DEPENDENT PROTEIN KINASE CATALYTIC SUBUNIT-LIKE"/>
    <property type="match status" value="1"/>
</dbReference>
<name>A0AAN9I876_CROPI</name>
<dbReference type="EMBL" id="JAYWIO010000004">
    <property type="protein sequence ID" value="KAK7268524.1"/>
    <property type="molecule type" value="Genomic_DNA"/>
</dbReference>